<name>A0A1X7LZ42_9BACL</name>
<dbReference type="RefSeq" id="WP_176229011.1">
    <property type="nucleotide sequence ID" value="NZ_FXAZ01000009.1"/>
</dbReference>
<dbReference type="GO" id="GO:0000272">
    <property type="term" value="P:polysaccharide catabolic process"/>
    <property type="evidence" value="ECO:0007669"/>
    <property type="project" value="TreeGrafter"/>
</dbReference>
<evidence type="ECO:0000256" key="4">
    <source>
        <dbReference type="PIRSR" id="PIRSR610905-2"/>
    </source>
</evidence>
<dbReference type="GO" id="GO:0052757">
    <property type="term" value="F:chondroitin hydrolase activity"/>
    <property type="evidence" value="ECO:0007669"/>
    <property type="project" value="TreeGrafter"/>
</dbReference>
<evidence type="ECO:0000313" key="6">
    <source>
        <dbReference type="Proteomes" id="UP000193834"/>
    </source>
</evidence>
<dbReference type="Gene3D" id="1.50.10.10">
    <property type="match status" value="1"/>
</dbReference>
<organism evidence="5 6">
    <name type="scientific">Paenibacillus aquistagni</name>
    <dbReference type="NCBI Taxonomy" id="1852522"/>
    <lineage>
        <taxon>Bacteria</taxon>
        <taxon>Bacillati</taxon>
        <taxon>Bacillota</taxon>
        <taxon>Bacilli</taxon>
        <taxon>Bacillales</taxon>
        <taxon>Paenibacillaceae</taxon>
        <taxon>Paenibacillus</taxon>
    </lineage>
</organism>
<comment type="similarity">
    <text evidence="2">Belongs to the glycosyl hydrolase 88 family.</text>
</comment>
<dbReference type="InterPro" id="IPR012341">
    <property type="entry name" value="6hp_glycosidase-like_sf"/>
</dbReference>
<feature type="binding site" evidence="4">
    <location>
        <position position="240"/>
    </location>
    <ligand>
        <name>substrate</name>
    </ligand>
</feature>
<dbReference type="PANTHER" id="PTHR36845">
    <property type="entry name" value="HYDROLASE, PUTATIVE (AFU_ORTHOLOGUE AFUA_7G05090)-RELATED"/>
    <property type="match status" value="1"/>
</dbReference>
<proteinExistence type="inferred from homology"/>
<feature type="binding site" evidence="4">
    <location>
        <position position="168"/>
    </location>
    <ligand>
        <name>substrate</name>
    </ligand>
</feature>
<accession>A0A1X7LZ42</accession>
<gene>
    <name evidence="5" type="ORF">SAMN06295960_4679</name>
</gene>
<evidence type="ECO:0000256" key="2">
    <source>
        <dbReference type="ARBA" id="ARBA00038358"/>
    </source>
</evidence>
<dbReference type="SUPFAM" id="SSF48208">
    <property type="entry name" value="Six-hairpin glycosidases"/>
    <property type="match status" value="1"/>
</dbReference>
<dbReference type="EMBL" id="FXAZ01000009">
    <property type="protein sequence ID" value="SMG58369.1"/>
    <property type="molecule type" value="Genomic_DNA"/>
</dbReference>
<feature type="binding site" evidence="4">
    <location>
        <position position="244"/>
    </location>
    <ligand>
        <name>substrate</name>
    </ligand>
</feature>
<feature type="active site" description="Nucleophile" evidence="3">
    <location>
        <position position="104"/>
    </location>
</feature>
<dbReference type="InterPro" id="IPR052369">
    <property type="entry name" value="UG_Glycosaminoglycan_Hydrolase"/>
</dbReference>
<evidence type="ECO:0000313" key="5">
    <source>
        <dbReference type="EMBL" id="SMG58369.1"/>
    </source>
</evidence>
<dbReference type="Proteomes" id="UP000193834">
    <property type="component" value="Unassembled WGS sequence"/>
</dbReference>
<dbReference type="AlphaFoldDB" id="A0A1X7LZ42"/>
<dbReference type="STRING" id="1852522.SAMN06295960_4679"/>
<reference evidence="5 6" key="1">
    <citation type="submission" date="2017-04" db="EMBL/GenBank/DDBJ databases">
        <authorList>
            <person name="Afonso C.L."/>
            <person name="Miller P.J."/>
            <person name="Scott M.A."/>
            <person name="Spackman E."/>
            <person name="Goraichik I."/>
            <person name="Dimitrov K.M."/>
            <person name="Suarez D.L."/>
            <person name="Swayne D.E."/>
        </authorList>
    </citation>
    <scope>NUCLEOTIDE SEQUENCE [LARGE SCALE GENOMIC DNA]</scope>
    <source>
        <strain evidence="5 6">11</strain>
    </source>
</reference>
<dbReference type="InterPro" id="IPR008928">
    <property type="entry name" value="6-hairpin_glycosidase_sf"/>
</dbReference>
<dbReference type="InterPro" id="IPR010905">
    <property type="entry name" value="Glyco_hydro_88"/>
</dbReference>
<dbReference type="Pfam" id="PF07470">
    <property type="entry name" value="Glyco_hydro_88"/>
    <property type="match status" value="1"/>
</dbReference>
<dbReference type="PANTHER" id="PTHR36845:SF1">
    <property type="entry name" value="HYDROLASE, PUTATIVE (AFU_ORTHOLOGUE AFUA_7G05090)-RELATED"/>
    <property type="match status" value="1"/>
</dbReference>
<protein>
    <submittedName>
        <fullName evidence="5">Unsaturated chondroitin disaccharide hydrolase</fullName>
    </submittedName>
</protein>
<evidence type="ECO:0000256" key="1">
    <source>
        <dbReference type="ARBA" id="ARBA00022801"/>
    </source>
</evidence>
<feature type="binding site" evidence="4">
    <location>
        <position position="226"/>
    </location>
    <ligand>
        <name>substrate</name>
    </ligand>
</feature>
<feature type="binding site" evidence="4">
    <location>
        <position position="104"/>
    </location>
    <ligand>
        <name>substrate</name>
    </ligand>
</feature>
<keyword evidence="1 5" id="KW-0378">Hydrolase</keyword>
<sequence length="397" mass="45283">MQMSTEGMQTTAMQANQLYTQAIEDILAKTLMNIEKFGAQFPHVSLNGKYQLNNNDDWTNGFWSGILWLCYEYSHDERYRQAAEATVDRFQKRFEQKVVLDHHDIGFLYSLSSKAQWIITGDERARELTLAAADHLVKRWRSTSDGSGYIQAWGAQDNEQEAGRIIIDCLLNLPLLYWASEQTGDPKYREIAEIQAEKTRRYLVRGDDSSYHTFFFDSKTGVPIGGATHQGYSNGSTWTRGQAWGVYGFALSYRYTGNAAFLDTSKRMARYFLEHLPEDSVAYWDFNAPVTADTYRDSSASAIVAAGLAELIPHLDAADPDRPYFEKMLAASMESLINHYATIGDDAAEGLLKHGSYYVHGGLSPDDYMIWGDYYYLEALMRLARDIPGYWYERKLK</sequence>
<evidence type="ECO:0000256" key="3">
    <source>
        <dbReference type="PIRSR" id="PIRSR610905-1"/>
    </source>
</evidence>
<keyword evidence="6" id="KW-1185">Reference proteome</keyword>
<feature type="active site" description="Proton donor" evidence="3">
    <location>
        <position position="168"/>
    </location>
</feature>
<feature type="binding site" evidence="4">
    <location>
        <position position="228"/>
    </location>
    <ligand>
        <name>substrate</name>
    </ligand>
</feature>